<evidence type="ECO:0000313" key="9">
    <source>
        <dbReference type="Proteomes" id="UP000189703"/>
    </source>
</evidence>
<dbReference type="PROSITE" id="PS50966">
    <property type="entry name" value="ZF_SWIM"/>
    <property type="match status" value="1"/>
</dbReference>
<dbReference type="STRING" id="4432.A0A1U7ZDZ9"/>
<comment type="subcellular location">
    <subcellularLocation>
        <location evidence="6">Nucleus</location>
    </subcellularLocation>
</comment>
<keyword evidence="4 6" id="KW-0862">Zinc</keyword>
<dbReference type="InParanoid" id="A0A1U7ZDZ9"/>
<dbReference type="Proteomes" id="UP000189703">
    <property type="component" value="Unplaced"/>
</dbReference>
<evidence type="ECO:0000256" key="2">
    <source>
        <dbReference type="ARBA" id="ARBA00022723"/>
    </source>
</evidence>
<feature type="compositionally biased region" description="Basic and acidic residues" evidence="7">
    <location>
        <begin position="726"/>
        <end position="737"/>
    </location>
</feature>
<evidence type="ECO:0000256" key="4">
    <source>
        <dbReference type="ARBA" id="ARBA00022833"/>
    </source>
</evidence>
<evidence type="ECO:0000256" key="5">
    <source>
        <dbReference type="PROSITE-ProRule" id="PRU00325"/>
    </source>
</evidence>
<evidence type="ECO:0000256" key="7">
    <source>
        <dbReference type="SAM" id="MobiDB-lite"/>
    </source>
</evidence>
<dbReference type="GeneID" id="104589554"/>
<dbReference type="Pfam" id="PF04434">
    <property type="entry name" value="SWIM"/>
    <property type="match status" value="1"/>
</dbReference>
<name>A0A1U7ZDZ9_NELNU</name>
<dbReference type="InterPro" id="IPR031052">
    <property type="entry name" value="FHY3/FAR1"/>
</dbReference>
<reference evidence="10" key="1">
    <citation type="submission" date="2025-08" db="UniProtKB">
        <authorList>
            <consortium name="RefSeq"/>
        </authorList>
    </citation>
    <scope>IDENTIFICATION</scope>
</reference>
<evidence type="ECO:0000259" key="8">
    <source>
        <dbReference type="PROSITE" id="PS50966"/>
    </source>
</evidence>
<comment type="similarity">
    <text evidence="1 6">Belongs to the FHY3/FAR1 family.</text>
</comment>
<keyword evidence="6" id="KW-0539">Nucleus</keyword>
<evidence type="ECO:0000256" key="1">
    <source>
        <dbReference type="ARBA" id="ARBA00005889"/>
    </source>
</evidence>
<dbReference type="AlphaFoldDB" id="A0A1U7ZDZ9"/>
<dbReference type="KEGG" id="nnu:104589554"/>
<dbReference type="GO" id="GO:0006355">
    <property type="term" value="P:regulation of DNA-templated transcription"/>
    <property type="evidence" value="ECO:0007669"/>
    <property type="project" value="UniProtKB-UniRule"/>
</dbReference>
<feature type="domain" description="SWIM-type" evidence="8">
    <location>
        <begin position="524"/>
        <end position="570"/>
    </location>
</feature>
<keyword evidence="9" id="KW-1185">Reference proteome</keyword>
<dbReference type="InterPro" id="IPR018289">
    <property type="entry name" value="MULE_transposase_dom"/>
</dbReference>
<gene>
    <name evidence="10" type="primary">LOC104589554</name>
</gene>
<dbReference type="PANTHER" id="PTHR31669">
    <property type="entry name" value="PROTEIN FAR1-RELATED SEQUENCE 10-RELATED"/>
    <property type="match status" value="1"/>
</dbReference>
<organism evidence="9 10">
    <name type="scientific">Nelumbo nucifera</name>
    <name type="common">Sacred lotus</name>
    <dbReference type="NCBI Taxonomy" id="4432"/>
    <lineage>
        <taxon>Eukaryota</taxon>
        <taxon>Viridiplantae</taxon>
        <taxon>Streptophyta</taxon>
        <taxon>Embryophyta</taxon>
        <taxon>Tracheophyta</taxon>
        <taxon>Spermatophyta</taxon>
        <taxon>Magnoliopsida</taxon>
        <taxon>Proteales</taxon>
        <taxon>Nelumbonaceae</taxon>
        <taxon>Nelumbo</taxon>
    </lineage>
</organism>
<sequence>MSTQDEDCIRPCNEDEDRTNAECQSVHDEKVSKIEEPKLGMLFKTLDDAYYFYNEYARRFGFSTRKSKAHKTKSGITRDKIFCCSAQGFREEDRRRLNVRHRDNTRTGCKAHMLVVLQENGQYCITRFEKEHNHEIVTPSMSHMLRSHKRMAMAQTAQANLANKSEVASKPIMESMANQVGVDDLGFPRYNYLHTKREKDMEIGGAGAILKFFEKLQMENSSSFHSIQLDAADRITNAFWADSRMVVDYHYFGDVVCFDTSFRINQDERPFASFVGVNHHRQIVIFGAALLYDETIESFKWVFESFLNAMGGKMPKTILTDQCEVMEKAIEHVFPKVNHRLCVWHIYQNAAKHLSHVFCVSKTFEKDFSKVIYGCEEEDEFLTAWEEMLCKYDLKENTWLKGLFEVKEKWALVYGRNHFSANMESTQRNESMSGSLRGYLKSSSDLSFFFTNFEEAIKDRRKKELEMDFKMIQSKPHLNTPVPMLQHAAEIYTPTLFREFEKEYLSSLQCLIKSKIEIEAVINYKVSMYGNHHEHVVTFSSPTLVLCTCKKFEFVGLLCAHGLRVLFDNQVMQLPSQYFLKRWSRDAKNGSAIDYHGCAIKLDPNRGYTMRASELVRISRDISNRAAENEKAYLYALNGFQKIRSGVEKIIKEEVSNSAETALSNNLGDASDVCPRHASQLGSCHMVDNLQGEGDNEEEENVAVASDNATNVVKGLARKDKSDKIVVGGDRTKQPFEKRKRSKNNSQPEPQIPATTTMEVQPSSQPVVELTGVHANMAHSLDLNRFASIYQQHIMNTNTPQLRMTGLLHASIASGTVDGNSQMNQGSVMNPPQYFFGINHNQDCQPTSQDR</sequence>
<accession>A0A1U7ZDZ9</accession>
<evidence type="ECO:0000313" key="10">
    <source>
        <dbReference type="RefSeq" id="XP_010246204.1"/>
    </source>
</evidence>
<dbReference type="InterPro" id="IPR007527">
    <property type="entry name" value="Znf_SWIM"/>
</dbReference>
<dbReference type="PANTHER" id="PTHR31669:SF281">
    <property type="entry name" value="PROTEIN FAR1-RELATED SEQUENCE"/>
    <property type="match status" value="1"/>
</dbReference>
<dbReference type="InterPro" id="IPR006564">
    <property type="entry name" value="Znf_PMZ"/>
</dbReference>
<dbReference type="RefSeq" id="XP_010246204.1">
    <property type="nucleotide sequence ID" value="XM_010247902.2"/>
</dbReference>
<evidence type="ECO:0000256" key="3">
    <source>
        <dbReference type="ARBA" id="ARBA00022771"/>
    </source>
</evidence>
<feature type="compositionally biased region" description="Polar residues" evidence="7">
    <location>
        <begin position="744"/>
        <end position="757"/>
    </location>
</feature>
<dbReference type="GO" id="GO:0005634">
    <property type="term" value="C:nucleus"/>
    <property type="evidence" value="ECO:0007669"/>
    <property type="project" value="UniProtKB-SubCell"/>
</dbReference>
<evidence type="ECO:0000256" key="6">
    <source>
        <dbReference type="RuleBase" id="RU367018"/>
    </source>
</evidence>
<dbReference type="Pfam" id="PF10551">
    <property type="entry name" value="MULE"/>
    <property type="match status" value="1"/>
</dbReference>
<proteinExistence type="inferred from homology"/>
<dbReference type="SMART" id="SM00575">
    <property type="entry name" value="ZnF_PMZ"/>
    <property type="match status" value="1"/>
</dbReference>
<dbReference type="Pfam" id="PF03101">
    <property type="entry name" value="FAR1"/>
    <property type="match status" value="1"/>
</dbReference>
<dbReference type="GO" id="GO:0008270">
    <property type="term" value="F:zinc ion binding"/>
    <property type="evidence" value="ECO:0007669"/>
    <property type="project" value="UniProtKB-UniRule"/>
</dbReference>
<dbReference type="OrthoDB" id="4327540at2759"/>
<keyword evidence="3 5" id="KW-0863">Zinc-finger</keyword>
<dbReference type="InterPro" id="IPR004330">
    <property type="entry name" value="FAR1_DNA_bnd_dom"/>
</dbReference>
<dbReference type="eggNOG" id="ENOG502QSMI">
    <property type="taxonomic scope" value="Eukaryota"/>
</dbReference>
<protein>
    <recommendedName>
        <fullName evidence="6">Protein FAR1-RELATED SEQUENCE</fullName>
    </recommendedName>
</protein>
<dbReference type="OMA" id="HIMNTNT"/>
<keyword evidence="2 6" id="KW-0479">Metal-binding</keyword>
<feature type="region of interest" description="Disordered" evidence="7">
    <location>
        <begin position="726"/>
        <end position="757"/>
    </location>
</feature>
<comment type="function">
    <text evidence="6">Putative transcription activator involved in regulating light control of development.</text>
</comment>